<feature type="domain" description="Catalase core" evidence="9">
    <location>
        <begin position="1"/>
        <end position="71"/>
    </location>
</feature>
<dbReference type="InterPro" id="IPR020835">
    <property type="entry name" value="Catalase_sf"/>
</dbReference>
<dbReference type="Pfam" id="PF00199">
    <property type="entry name" value="Catalase"/>
    <property type="match status" value="1"/>
</dbReference>
<sequence length="72" mass="7984">GSGDTVRDVRGFAVKLYTDEGNFDLVGNNMPVFFIQDAIKFPDFVHAVKPEPHNEIPTGGSAHDTFWDFVSL</sequence>
<feature type="non-terminal residue" evidence="10">
    <location>
        <position position="72"/>
    </location>
</feature>
<keyword evidence="8" id="KW-0376">Hydrogen peroxide</keyword>
<keyword evidence="7" id="KW-0408">Iron</keyword>
<evidence type="ECO:0000256" key="5">
    <source>
        <dbReference type="ARBA" id="ARBA00022723"/>
    </source>
</evidence>
<evidence type="ECO:0000256" key="3">
    <source>
        <dbReference type="ARBA" id="ARBA00022559"/>
    </source>
</evidence>
<dbReference type="InterPro" id="IPR011614">
    <property type="entry name" value="Catalase_core"/>
</dbReference>
<evidence type="ECO:0000313" key="10">
    <source>
        <dbReference type="EMBL" id="EGH34822.1"/>
    </source>
</evidence>
<dbReference type="EC" id="1.11.1.6" evidence="2"/>
<protein>
    <recommendedName>
        <fullName evidence="2">catalase</fullName>
        <ecNumber evidence="2">1.11.1.6</ecNumber>
    </recommendedName>
</protein>
<keyword evidence="6 10" id="KW-0560">Oxidoreductase</keyword>
<proteinExistence type="predicted"/>
<dbReference type="PANTHER" id="PTHR42821">
    <property type="entry name" value="CATALASE"/>
    <property type="match status" value="1"/>
</dbReference>
<dbReference type="GO" id="GO:0042744">
    <property type="term" value="P:hydrogen peroxide catabolic process"/>
    <property type="evidence" value="ECO:0007669"/>
    <property type="project" value="UniProtKB-KW"/>
</dbReference>
<dbReference type="HOGENOM" id="CLU_2728372_0_0_6"/>
<organism evidence="10 11">
    <name type="scientific">Pseudomonas syringae pv. japonica str. M301072</name>
    <dbReference type="NCBI Taxonomy" id="629262"/>
    <lineage>
        <taxon>Bacteria</taxon>
        <taxon>Pseudomonadati</taxon>
        <taxon>Pseudomonadota</taxon>
        <taxon>Gammaproteobacteria</taxon>
        <taxon>Pseudomonadales</taxon>
        <taxon>Pseudomonadaceae</taxon>
        <taxon>Pseudomonas</taxon>
        <taxon>Pseudomonas syringae</taxon>
    </lineage>
</organism>
<gene>
    <name evidence="10" type="primary">katE</name>
    <name evidence="10" type="ORF">PSYJA_39970</name>
</gene>
<dbReference type="Gene3D" id="2.40.180.10">
    <property type="entry name" value="Catalase core domain"/>
    <property type="match status" value="1"/>
</dbReference>
<dbReference type="GO" id="GO:0004096">
    <property type="term" value="F:catalase activity"/>
    <property type="evidence" value="ECO:0007669"/>
    <property type="project" value="UniProtKB-EC"/>
</dbReference>
<accession>F3FX80</accession>
<dbReference type="PROSITE" id="PS51402">
    <property type="entry name" value="CATALASE_3"/>
    <property type="match status" value="1"/>
</dbReference>
<keyword evidence="3 10" id="KW-0575">Peroxidase</keyword>
<dbReference type="SUPFAM" id="SSF56634">
    <property type="entry name" value="Heme-dependent catalase-like"/>
    <property type="match status" value="1"/>
</dbReference>
<dbReference type="Proteomes" id="UP000004471">
    <property type="component" value="Unassembled WGS sequence"/>
</dbReference>
<keyword evidence="4" id="KW-0349">Heme</keyword>
<dbReference type="PRINTS" id="PR00067">
    <property type="entry name" value="CATALASE"/>
</dbReference>
<comment type="cofactor">
    <cofactor evidence="1">
        <name>heme</name>
        <dbReference type="ChEBI" id="CHEBI:30413"/>
    </cofactor>
</comment>
<evidence type="ECO:0000256" key="8">
    <source>
        <dbReference type="ARBA" id="ARBA00023324"/>
    </source>
</evidence>
<dbReference type="GO" id="GO:0005829">
    <property type="term" value="C:cytosol"/>
    <property type="evidence" value="ECO:0007669"/>
    <property type="project" value="TreeGrafter"/>
</dbReference>
<dbReference type="EMBL" id="AEAH01002927">
    <property type="protein sequence ID" value="EGH34822.1"/>
    <property type="molecule type" value="Genomic_DNA"/>
</dbReference>
<comment type="caution">
    <text evidence="10">The sequence shown here is derived from an EMBL/GenBank/DDBJ whole genome shotgun (WGS) entry which is preliminary data.</text>
</comment>
<dbReference type="AlphaFoldDB" id="F3FX80"/>
<dbReference type="GO" id="GO:0020037">
    <property type="term" value="F:heme binding"/>
    <property type="evidence" value="ECO:0007669"/>
    <property type="project" value="InterPro"/>
</dbReference>
<evidence type="ECO:0000256" key="2">
    <source>
        <dbReference type="ARBA" id="ARBA00012314"/>
    </source>
</evidence>
<dbReference type="PANTHER" id="PTHR42821:SF1">
    <property type="entry name" value="CATALASE-B"/>
    <property type="match status" value="1"/>
</dbReference>
<evidence type="ECO:0000256" key="6">
    <source>
        <dbReference type="ARBA" id="ARBA00023002"/>
    </source>
</evidence>
<feature type="non-terminal residue" evidence="10">
    <location>
        <position position="1"/>
    </location>
</feature>
<evidence type="ECO:0000256" key="4">
    <source>
        <dbReference type="ARBA" id="ARBA00022617"/>
    </source>
</evidence>
<keyword evidence="5" id="KW-0479">Metal-binding</keyword>
<dbReference type="InterPro" id="IPR024712">
    <property type="entry name" value="Catalase_clade2"/>
</dbReference>
<reference evidence="10 11" key="1">
    <citation type="journal article" date="2011" name="PLoS Pathog.">
        <title>Dynamic evolution of pathogenicity revealed by sequencing and comparative genomics of 19 Pseudomonas syringae isolates.</title>
        <authorList>
            <person name="Baltrus D.A."/>
            <person name="Nishimura M.T."/>
            <person name="Romanchuk A."/>
            <person name="Chang J.H."/>
            <person name="Mukhtar M.S."/>
            <person name="Cherkis K."/>
            <person name="Roach J."/>
            <person name="Grant S.R."/>
            <person name="Jones C.D."/>
            <person name="Dangl J.L."/>
        </authorList>
    </citation>
    <scope>NUCLEOTIDE SEQUENCE [LARGE SCALE GENOMIC DNA]</scope>
    <source>
        <strain evidence="11">M301072PT</strain>
    </source>
</reference>
<evidence type="ECO:0000256" key="7">
    <source>
        <dbReference type="ARBA" id="ARBA00023004"/>
    </source>
</evidence>
<evidence type="ECO:0000259" key="9">
    <source>
        <dbReference type="Pfam" id="PF00199"/>
    </source>
</evidence>
<evidence type="ECO:0000313" key="11">
    <source>
        <dbReference type="Proteomes" id="UP000004471"/>
    </source>
</evidence>
<name>F3FX80_PSESX</name>
<dbReference type="GO" id="GO:0046872">
    <property type="term" value="F:metal ion binding"/>
    <property type="evidence" value="ECO:0007669"/>
    <property type="project" value="UniProtKB-KW"/>
</dbReference>
<evidence type="ECO:0000256" key="1">
    <source>
        <dbReference type="ARBA" id="ARBA00001971"/>
    </source>
</evidence>
<dbReference type="GO" id="GO:0006979">
    <property type="term" value="P:response to oxidative stress"/>
    <property type="evidence" value="ECO:0007669"/>
    <property type="project" value="InterPro"/>
</dbReference>
<dbReference type="InterPro" id="IPR018028">
    <property type="entry name" value="Catalase"/>
</dbReference>